<dbReference type="Pfam" id="PF00883">
    <property type="entry name" value="Peptidase_M17"/>
    <property type="match status" value="1"/>
</dbReference>
<keyword evidence="7" id="KW-0031">Aminopeptidase</keyword>
<evidence type="ECO:0000256" key="13">
    <source>
        <dbReference type="ARBA" id="ARBA00030930"/>
    </source>
</evidence>
<dbReference type="AlphaFoldDB" id="A0A9P0MPC1"/>
<comment type="catalytic activity">
    <reaction evidence="10">
        <text>an S-substituted L-cysteinylglycine + H2O = an S-substituted L-cysteine + glycine</text>
        <dbReference type="Rhea" id="RHEA:60444"/>
        <dbReference type="ChEBI" id="CHEBI:15377"/>
        <dbReference type="ChEBI" id="CHEBI:57305"/>
        <dbReference type="ChEBI" id="CHEBI:58717"/>
        <dbReference type="ChEBI" id="CHEBI:143103"/>
        <dbReference type="EC" id="3.4.13.23"/>
    </reaction>
    <physiologicalReaction direction="left-to-right" evidence="10">
        <dbReference type="Rhea" id="RHEA:60445"/>
    </physiologicalReaction>
</comment>
<evidence type="ECO:0000256" key="5">
    <source>
        <dbReference type="ARBA" id="ARBA00012568"/>
    </source>
</evidence>
<dbReference type="HAMAP" id="MF_00181">
    <property type="entry name" value="Cytosol_peptidase_M17"/>
    <property type="match status" value="1"/>
</dbReference>
<dbReference type="CDD" id="cd00433">
    <property type="entry name" value="Peptidase_M17"/>
    <property type="match status" value="1"/>
</dbReference>
<protein>
    <recommendedName>
        <fullName evidence="6">Cytosol aminopeptidase</fullName>
        <ecNumber evidence="4">3.4.11.1</ecNumber>
        <ecNumber evidence="5">3.4.11.5</ecNumber>
        <ecNumber evidence="11">3.4.13.23</ecNumber>
    </recommendedName>
    <alternativeName>
        <fullName evidence="14">Cysteinylglycine-S-conjugate dipeptidase</fullName>
    </alternativeName>
    <alternativeName>
        <fullName evidence="15">Leucine aminopeptidase 3</fullName>
    </alternativeName>
    <alternativeName>
        <fullName evidence="16">Leucyl aminopeptidase</fullName>
    </alternativeName>
    <alternativeName>
        <fullName evidence="13">Proline aminopeptidase</fullName>
    </alternativeName>
    <alternativeName>
        <fullName evidence="12">Prolyl aminopeptidase</fullName>
    </alternativeName>
</protein>
<comment type="catalytic activity">
    <reaction evidence="18">
        <text>S-benzyl-L-cysteinylglycine + H2O = S-benzyl-L-cysteine + glycine</text>
        <dbReference type="Rhea" id="RHEA:62568"/>
        <dbReference type="ChEBI" id="CHEBI:15377"/>
        <dbReference type="ChEBI" id="CHEBI:57305"/>
        <dbReference type="ChEBI" id="CHEBI:145802"/>
        <dbReference type="ChEBI" id="CHEBI:145803"/>
    </reaction>
    <physiologicalReaction direction="left-to-right" evidence="18">
        <dbReference type="Rhea" id="RHEA:62569"/>
    </physiologicalReaction>
</comment>
<dbReference type="EMBL" id="OV725080">
    <property type="protein sequence ID" value="CAH1400014.1"/>
    <property type="molecule type" value="Genomic_DNA"/>
</dbReference>
<evidence type="ECO:0000256" key="17">
    <source>
        <dbReference type="ARBA" id="ARBA00045966"/>
    </source>
</evidence>
<dbReference type="InterPro" id="IPR008283">
    <property type="entry name" value="Peptidase_M17_N"/>
</dbReference>
<comment type="catalytic activity">
    <reaction evidence="1">
        <text>Release of an N-terminal amino acid, Xaa-|-Yaa-, in which Xaa is preferably Leu, but may be other amino acids including Pro although not Arg or Lys, and Yaa may be Pro. Amino acid amides and methyl esters are also readily hydrolyzed, but rates on arylamides are exceedingly low.</text>
        <dbReference type="EC" id="3.4.11.1"/>
    </reaction>
</comment>
<keyword evidence="8" id="KW-0645">Protease</keyword>
<evidence type="ECO:0000256" key="2">
    <source>
        <dbReference type="ARBA" id="ARBA00001585"/>
    </source>
</evidence>
<evidence type="ECO:0000256" key="19">
    <source>
        <dbReference type="ARBA" id="ARBA00049107"/>
    </source>
</evidence>
<dbReference type="EC" id="3.4.13.23" evidence="11"/>
<evidence type="ECO:0000313" key="22">
    <source>
        <dbReference type="Proteomes" id="UP001152798"/>
    </source>
</evidence>
<dbReference type="SUPFAM" id="SSF52949">
    <property type="entry name" value="Macro domain-like"/>
    <property type="match status" value="1"/>
</dbReference>
<dbReference type="PRINTS" id="PR00481">
    <property type="entry name" value="LAMNOPPTDASE"/>
</dbReference>
<dbReference type="InterPro" id="IPR011356">
    <property type="entry name" value="Leucine_aapep/pepB"/>
</dbReference>
<dbReference type="PANTHER" id="PTHR11963">
    <property type="entry name" value="LEUCINE AMINOPEPTIDASE-RELATED"/>
    <property type="match status" value="1"/>
</dbReference>
<evidence type="ECO:0000256" key="7">
    <source>
        <dbReference type="ARBA" id="ARBA00022438"/>
    </source>
</evidence>
<dbReference type="EC" id="3.4.11.5" evidence="5"/>
<dbReference type="GO" id="GO:0070006">
    <property type="term" value="F:metalloaminopeptidase activity"/>
    <property type="evidence" value="ECO:0007669"/>
    <property type="project" value="InterPro"/>
</dbReference>
<dbReference type="GO" id="GO:0006508">
    <property type="term" value="P:proteolysis"/>
    <property type="evidence" value="ECO:0007669"/>
    <property type="project" value="UniProtKB-KW"/>
</dbReference>
<feature type="domain" description="Cytosol aminopeptidase" evidence="20">
    <location>
        <begin position="362"/>
        <end position="369"/>
    </location>
</feature>
<dbReference type="EC" id="3.4.11.1" evidence="4"/>
<evidence type="ECO:0000256" key="6">
    <source>
        <dbReference type="ARBA" id="ARBA00014190"/>
    </source>
</evidence>
<dbReference type="GO" id="GO:0005737">
    <property type="term" value="C:cytoplasm"/>
    <property type="evidence" value="ECO:0007669"/>
    <property type="project" value="InterPro"/>
</dbReference>
<keyword evidence="9" id="KW-0378">Hydrolase</keyword>
<comment type="catalytic activity">
    <reaction evidence="19">
        <text>L-cysteinylglycine + H2O = L-cysteine + glycine</text>
        <dbReference type="Rhea" id="RHEA:28783"/>
        <dbReference type="ChEBI" id="CHEBI:15377"/>
        <dbReference type="ChEBI" id="CHEBI:35235"/>
        <dbReference type="ChEBI" id="CHEBI:57305"/>
        <dbReference type="ChEBI" id="CHEBI:61694"/>
    </reaction>
    <physiologicalReaction direction="left-to-right" evidence="19">
        <dbReference type="Rhea" id="RHEA:28784"/>
    </physiologicalReaction>
</comment>
<evidence type="ECO:0000256" key="4">
    <source>
        <dbReference type="ARBA" id="ARBA00012565"/>
    </source>
</evidence>
<name>A0A9P0MPC1_NEZVI</name>
<dbReference type="InterPro" id="IPR043472">
    <property type="entry name" value="Macro_dom-like"/>
</dbReference>
<evidence type="ECO:0000256" key="1">
    <source>
        <dbReference type="ARBA" id="ARBA00000135"/>
    </source>
</evidence>
<dbReference type="Gene3D" id="3.40.630.10">
    <property type="entry name" value="Zn peptidases"/>
    <property type="match status" value="1"/>
</dbReference>
<evidence type="ECO:0000313" key="21">
    <source>
        <dbReference type="EMBL" id="CAH1400014.1"/>
    </source>
</evidence>
<evidence type="ECO:0000256" key="10">
    <source>
        <dbReference type="ARBA" id="ARBA00023511"/>
    </source>
</evidence>
<dbReference type="PANTHER" id="PTHR11963:SF23">
    <property type="entry name" value="CYTOSOL AMINOPEPTIDASE"/>
    <property type="match status" value="1"/>
</dbReference>
<evidence type="ECO:0000256" key="15">
    <source>
        <dbReference type="ARBA" id="ARBA00031564"/>
    </source>
</evidence>
<evidence type="ECO:0000256" key="16">
    <source>
        <dbReference type="ARBA" id="ARBA00033172"/>
    </source>
</evidence>
<dbReference type="Gene3D" id="3.40.220.10">
    <property type="entry name" value="Leucine Aminopeptidase, subunit E, domain 1"/>
    <property type="match status" value="1"/>
</dbReference>
<organism evidence="21 22">
    <name type="scientific">Nezara viridula</name>
    <name type="common">Southern green stink bug</name>
    <name type="synonym">Cimex viridulus</name>
    <dbReference type="NCBI Taxonomy" id="85310"/>
    <lineage>
        <taxon>Eukaryota</taxon>
        <taxon>Metazoa</taxon>
        <taxon>Ecdysozoa</taxon>
        <taxon>Arthropoda</taxon>
        <taxon>Hexapoda</taxon>
        <taxon>Insecta</taxon>
        <taxon>Pterygota</taxon>
        <taxon>Neoptera</taxon>
        <taxon>Paraneoptera</taxon>
        <taxon>Hemiptera</taxon>
        <taxon>Heteroptera</taxon>
        <taxon>Panheteroptera</taxon>
        <taxon>Pentatomomorpha</taxon>
        <taxon>Pentatomoidea</taxon>
        <taxon>Pentatomidae</taxon>
        <taxon>Pentatominae</taxon>
        <taxon>Nezara</taxon>
    </lineage>
</organism>
<dbReference type="InterPro" id="IPR000819">
    <property type="entry name" value="Peptidase_M17_C"/>
</dbReference>
<accession>A0A9P0MPC1</accession>
<comment type="similarity">
    <text evidence="3">Belongs to the peptidase M17 family.</text>
</comment>
<dbReference type="PROSITE" id="PS00631">
    <property type="entry name" value="CYTOSOL_AP"/>
    <property type="match status" value="1"/>
</dbReference>
<evidence type="ECO:0000256" key="3">
    <source>
        <dbReference type="ARBA" id="ARBA00009528"/>
    </source>
</evidence>
<keyword evidence="22" id="KW-1185">Reference proteome</keyword>
<dbReference type="InterPro" id="IPR023042">
    <property type="entry name" value="Peptidase_M17_leu_NH2_pept"/>
</dbReference>
<gene>
    <name evidence="21" type="ORF">NEZAVI_LOCUS9330</name>
</gene>
<dbReference type="SUPFAM" id="SSF53187">
    <property type="entry name" value="Zn-dependent exopeptidases"/>
    <property type="match status" value="1"/>
</dbReference>
<comment type="function">
    <text evidence="17">Cytosolic metallopeptidase that catalyzes the removal of unsubstituted N-terminal hydrophobic amino acids from various peptides. The presence of Zn(2+) ions is essential for the peptidase activity, and the association with other cofactors can modulate the substrate spectificity of the enzyme. For instance, in the presence of Mn(2+), it displays a specific Cys-Gly hydrolyzing activity of Cys-Gly-S-conjugates. Involved in the metabolism of glutathione and in the degradation of glutathione S-conjugates, which may play a role in the control of the cell redox status.</text>
</comment>
<dbReference type="Proteomes" id="UP001152798">
    <property type="component" value="Chromosome 4"/>
</dbReference>
<evidence type="ECO:0000256" key="11">
    <source>
        <dbReference type="ARBA" id="ARBA00023625"/>
    </source>
</evidence>
<dbReference type="Pfam" id="PF02789">
    <property type="entry name" value="Peptidase_M17_N"/>
    <property type="match status" value="1"/>
</dbReference>
<dbReference type="GO" id="GO:0030145">
    <property type="term" value="F:manganese ion binding"/>
    <property type="evidence" value="ECO:0007669"/>
    <property type="project" value="InterPro"/>
</dbReference>
<sequence>MGMLSLWLREMAVFRPLCRITLTKRIFIRTYSSSNKNKKGVVLGAFVDENNNVKLTKTAKGFDESIKGVLLENLKISGLKKGSSRLFYKLSPDFDVVAVVGIGKEDAGYNPSEDIDERKQNIRTAAAVGCKSLQELEVSTLCLESLTDAAAAAEGAALGLWLYQEFKNTKKRKKIPEINGYEVEDKEDWDSAMITANAQNLVRHLAETPSNHLTPTAFANVAEKELTEHGVEVCSYDQSWAKNKKMGAFLAVSQGSKEPLRFVEMKYLNGNKEDKPFVLVGKGVTFDTGGISIKPAAGMEEMRADMSGAACVLGTMKAVSQLGLKINLIGLTPLCENMPSGSAIKPGDIVQAMNGKYIQIDNTDAEGRLILADALCYASSLSPKLTVDIATLTGAMRIALGGVFSGVFSTSTPMWEELRKAGSVTGDRVWRFPLANAYSTSLVEHTGVDLINIGKGGGGACTAAAFLKEFAPKGDWMHLDIAGVMGSDQKLMGIPYLSGGMSGRPTRTLVQFLTQIACK</sequence>
<evidence type="ECO:0000256" key="14">
    <source>
        <dbReference type="ARBA" id="ARBA00030997"/>
    </source>
</evidence>
<proteinExistence type="inferred from homology"/>
<evidence type="ECO:0000256" key="8">
    <source>
        <dbReference type="ARBA" id="ARBA00022670"/>
    </source>
</evidence>
<dbReference type="OrthoDB" id="412814at2759"/>
<evidence type="ECO:0000256" key="9">
    <source>
        <dbReference type="ARBA" id="ARBA00022801"/>
    </source>
</evidence>
<evidence type="ECO:0000259" key="20">
    <source>
        <dbReference type="PROSITE" id="PS00631"/>
    </source>
</evidence>
<reference evidence="21" key="1">
    <citation type="submission" date="2022-01" db="EMBL/GenBank/DDBJ databases">
        <authorList>
            <person name="King R."/>
        </authorList>
    </citation>
    <scope>NUCLEOTIDE SEQUENCE</scope>
</reference>
<evidence type="ECO:0000256" key="12">
    <source>
        <dbReference type="ARBA" id="ARBA00029605"/>
    </source>
</evidence>
<comment type="catalytic activity">
    <reaction evidence="2">
        <text>Release of N-terminal proline from a peptide.</text>
        <dbReference type="EC" id="3.4.11.5"/>
    </reaction>
</comment>
<evidence type="ECO:0000256" key="18">
    <source>
        <dbReference type="ARBA" id="ARBA00047881"/>
    </source>
</evidence>